<dbReference type="SMART" id="SM00054">
    <property type="entry name" value="EFh"/>
    <property type="match status" value="2"/>
</dbReference>
<dbReference type="PROSITE" id="PS50222">
    <property type="entry name" value="EF_HAND_2"/>
    <property type="match status" value="2"/>
</dbReference>
<sequence>MPVIIPRNQPLRIIPASGINGKQLPENVMMQKIMEKLKEADRDKDGCFNKNELKHALKDLGAFFPGWRADRAFGKVDINNDGQISGEEIDSLLEYLRSCGFGK</sequence>
<keyword evidence="1" id="KW-0106">Calcium</keyword>
<evidence type="ECO:0000259" key="2">
    <source>
        <dbReference type="PROSITE" id="PS50222"/>
    </source>
</evidence>
<dbReference type="InterPro" id="IPR011992">
    <property type="entry name" value="EF-hand-dom_pair"/>
</dbReference>
<keyword evidence="4" id="KW-1185">Reference proteome</keyword>
<dbReference type="Pfam" id="PF13499">
    <property type="entry name" value="EF-hand_7"/>
    <property type="match status" value="1"/>
</dbReference>
<feature type="domain" description="EF-hand" evidence="2">
    <location>
        <begin position="68"/>
        <end position="99"/>
    </location>
</feature>
<comment type="caution">
    <text evidence="3">The sequence shown here is derived from an EMBL/GenBank/DDBJ whole genome shotgun (WGS) entry which is preliminary data.</text>
</comment>
<name>A0AAN9NPG4_PHACN</name>
<dbReference type="GO" id="GO:0005509">
    <property type="term" value="F:calcium ion binding"/>
    <property type="evidence" value="ECO:0007669"/>
    <property type="project" value="InterPro"/>
</dbReference>
<evidence type="ECO:0000313" key="3">
    <source>
        <dbReference type="EMBL" id="KAK7376890.1"/>
    </source>
</evidence>
<feature type="domain" description="EF-hand" evidence="2">
    <location>
        <begin position="28"/>
        <end position="63"/>
    </location>
</feature>
<dbReference type="Gene3D" id="1.10.238.10">
    <property type="entry name" value="EF-hand"/>
    <property type="match status" value="1"/>
</dbReference>
<reference evidence="3 4" key="1">
    <citation type="submission" date="2024-01" db="EMBL/GenBank/DDBJ databases">
        <title>The genomes of 5 underutilized Papilionoideae crops provide insights into root nodulation and disease resistanc.</title>
        <authorList>
            <person name="Jiang F."/>
        </authorList>
    </citation>
    <scope>NUCLEOTIDE SEQUENCE [LARGE SCALE GENOMIC DNA]</scope>
    <source>
        <strain evidence="3">JINMINGXINNONG_FW02</strain>
        <tissue evidence="3">Leaves</tissue>
    </source>
</reference>
<dbReference type="EMBL" id="JAYMYR010000002">
    <property type="protein sequence ID" value="KAK7376890.1"/>
    <property type="molecule type" value="Genomic_DNA"/>
</dbReference>
<dbReference type="CDD" id="cd00051">
    <property type="entry name" value="EFh"/>
    <property type="match status" value="1"/>
</dbReference>
<proteinExistence type="predicted"/>
<evidence type="ECO:0000256" key="1">
    <source>
        <dbReference type="ARBA" id="ARBA00022837"/>
    </source>
</evidence>
<dbReference type="PROSITE" id="PS00018">
    <property type="entry name" value="EF_HAND_1"/>
    <property type="match status" value="1"/>
</dbReference>
<dbReference type="SUPFAM" id="SSF47473">
    <property type="entry name" value="EF-hand"/>
    <property type="match status" value="1"/>
</dbReference>
<accession>A0AAN9NPG4</accession>
<evidence type="ECO:0000313" key="4">
    <source>
        <dbReference type="Proteomes" id="UP001374584"/>
    </source>
</evidence>
<dbReference type="InterPro" id="IPR002048">
    <property type="entry name" value="EF_hand_dom"/>
</dbReference>
<gene>
    <name evidence="3" type="ORF">VNO80_02309</name>
</gene>
<protein>
    <recommendedName>
        <fullName evidence="2">EF-hand domain-containing protein</fullName>
    </recommendedName>
</protein>
<dbReference type="AlphaFoldDB" id="A0AAN9NPG4"/>
<dbReference type="Proteomes" id="UP001374584">
    <property type="component" value="Unassembled WGS sequence"/>
</dbReference>
<dbReference type="InterPro" id="IPR018247">
    <property type="entry name" value="EF_Hand_1_Ca_BS"/>
</dbReference>
<organism evidence="3 4">
    <name type="scientific">Phaseolus coccineus</name>
    <name type="common">Scarlet runner bean</name>
    <name type="synonym">Phaseolus multiflorus</name>
    <dbReference type="NCBI Taxonomy" id="3886"/>
    <lineage>
        <taxon>Eukaryota</taxon>
        <taxon>Viridiplantae</taxon>
        <taxon>Streptophyta</taxon>
        <taxon>Embryophyta</taxon>
        <taxon>Tracheophyta</taxon>
        <taxon>Spermatophyta</taxon>
        <taxon>Magnoliopsida</taxon>
        <taxon>eudicotyledons</taxon>
        <taxon>Gunneridae</taxon>
        <taxon>Pentapetalae</taxon>
        <taxon>rosids</taxon>
        <taxon>fabids</taxon>
        <taxon>Fabales</taxon>
        <taxon>Fabaceae</taxon>
        <taxon>Papilionoideae</taxon>
        <taxon>50 kb inversion clade</taxon>
        <taxon>NPAAA clade</taxon>
        <taxon>indigoferoid/millettioid clade</taxon>
        <taxon>Phaseoleae</taxon>
        <taxon>Phaseolus</taxon>
    </lineage>
</organism>